<accession>A0AAU9MP88</accession>
<reference evidence="1 2" key="1">
    <citation type="submission" date="2022-01" db="EMBL/GenBank/DDBJ databases">
        <authorList>
            <person name="Xiong W."/>
            <person name="Schranz E."/>
        </authorList>
    </citation>
    <scope>NUCLEOTIDE SEQUENCE [LARGE SCALE GENOMIC DNA]</scope>
</reference>
<comment type="caution">
    <text evidence="1">The sequence shown here is derived from an EMBL/GenBank/DDBJ whole genome shotgun (WGS) entry which is preliminary data.</text>
</comment>
<dbReference type="AlphaFoldDB" id="A0AAU9MP88"/>
<sequence>MAGQTSTNPWEKKRFQLWSIKKESPTTTRILQYGKGNDNKIMIRVVHGGNFTVFPEHNSKNVPMNFPHYLMNSPSKRIENVIHLLVIEHPRATVDDEIAYIKQMLNMTIPRENIEDVMDMAKENVVSWKML</sequence>
<proteinExistence type="predicted"/>
<keyword evidence="2" id="KW-1185">Reference proteome</keyword>
<organism evidence="1 2">
    <name type="scientific">Lactuca virosa</name>
    <dbReference type="NCBI Taxonomy" id="75947"/>
    <lineage>
        <taxon>Eukaryota</taxon>
        <taxon>Viridiplantae</taxon>
        <taxon>Streptophyta</taxon>
        <taxon>Embryophyta</taxon>
        <taxon>Tracheophyta</taxon>
        <taxon>Spermatophyta</taxon>
        <taxon>Magnoliopsida</taxon>
        <taxon>eudicotyledons</taxon>
        <taxon>Gunneridae</taxon>
        <taxon>Pentapetalae</taxon>
        <taxon>asterids</taxon>
        <taxon>campanulids</taxon>
        <taxon>Asterales</taxon>
        <taxon>Asteraceae</taxon>
        <taxon>Cichorioideae</taxon>
        <taxon>Cichorieae</taxon>
        <taxon>Lactucinae</taxon>
        <taxon>Lactuca</taxon>
    </lineage>
</organism>
<dbReference type="Proteomes" id="UP001157418">
    <property type="component" value="Unassembled WGS sequence"/>
</dbReference>
<gene>
    <name evidence="1" type="ORF">LVIROSA_LOCUS14916</name>
</gene>
<name>A0AAU9MP88_9ASTR</name>
<evidence type="ECO:0000313" key="1">
    <source>
        <dbReference type="EMBL" id="CAH1427949.1"/>
    </source>
</evidence>
<protein>
    <submittedName>
        <fullName evidence="1">Uncharacterized protein</fullName>
    </submittedName>
</protein>
<dbReference type="EMBL" id="CAKMRJ010002223">
    <property type="protein sequence ID" value="CAH1427949.1"/>
    <property type="molecule type" value="Genomic_DNA"/>
</dbReference>
<evidence type="ECO:0000313" key="2">
    <source>
        <dbReference type="Proteomes" id="UP001157418"/>
    </source>
</evidence>